<protein>
    <submittedName>
        <fullName evidence="4">Fumarylacetoacetate hydrolase family protein</fullName>
    </submittedName>
</protein>
<feature type="domain" description="Fumarylacetoacetase-like C-terminal" evidence="3">
    <location>
        <begin position="75"/>
        <end position="282"/>
    </location>
</feature>
<proteinExistence type="inferred from homology"/>
<dbReference type="PANTHER" id="PTHR42796:SF4">
    <property type="entry name" value="FUMARYLACETOACETATE HYDROLASE DOMAIN-CONTAINING PROTEIN 2A"/>
    <property type="match status" value="1"/>
</dbReference>
<dbReference type="FunFam" id="3.90.850.10:FF:000002">
    <property type="entry name" value="2-hydroxyhepta-2,4-diene-1,7-dioate isomerase"/>
    <property type="match status" value="1"/>
</dbReference>
<dbReference type="PANTHER" id="PTHR42796">
    <property type="entry name" value="FUMARYLACETOACETATE HYDROLASE DOMAIN-CONTAINING PROTEIN 2A-RELATED"/>
    <property type="match status" value="1"/>
</dbReference>
<evidence type="ECO:0000313" key="4">
    <source>
        <dbReference type="EMBL" id="QQL46279.1"/>
    </source>
</evidence>
<dbReference type="GO" id="GO:0016787">
    <property type="term" value="F:hydrolase activity"/>
    <property type="evidence" value="ECO:0007669"/>
    <property type="project" value="UniProtKB-KW"/>
</dbReference>
<dbReference type="InterPro" id="IPR011234">
    <property type="entry name" value="Fumarylacetoacetase-like_C"/>
</dbReference>
<evidence type="ECO:0000259" key="3">
    <source>
        <dbReference type="Pfam" id="PF01557"/>
    </source>
</evidence>
<dbReference type="InterPro" id="IPR051121">
    <property type="entry name" value="FAH"/>
</dbReference>
<dbReference type="SUPFAM" id="SSF56529">
    <property type="entry name" value="FAH"/>
    <property type="match status" value="1"/>
</dbReference>
<reference evidence="4 5" key="1">
    <citation type="submission" date="2020-12" db="EMBL/GenBank/DDBJ databases">
        <title>Sulforoseuscoccus oceanibium gen. nov., sp. nov., a representative of the phylum Verrucomicrobia with special cytoplasmic membrane, and proposal of Sulforoseuscoccusaceae fam. nov.</title>
        <authorList>
            <person name="Xi F."/>
        </authorList>
    </citation>
    <scope>NUCLEOTIDE SEQUENCE [LARGE SCALE GENOMIC DNA]</scope>
    <source>
        <strain evidence="4 5">T37</strain>
    </source>
</reference>
<dbReference type="GO" id="GO:0019752">
    <property type="term" value="P:carboxylic acid metabolic process"/>
    <property type="evidence" value="ECO:0007669"/>
    <property type="project" value="UniProtKB-ARBA"/>
</dbReference>
<dbReference type="Pfam" id="PF01557">
    <property type="entry name" value="FAA_hydrolase"/>
    <property type="match status" value="1"/>
</dbReference>
<gene>
    <name evidence="4" type="ORF">G3M56_006815</name>
</gene>
<dbReference type="AlphaFoldDB" id="A0A6B3L861"/>
<evidence type="ECO:0000313" key="5">
    <source>
        <dbReference type="Proteomes" id="UP000475117"/>
    </source>
</evidence>
<dbReference type="GO" id="GO:0046872">
    <property type="term" value="F:metal ion binding"/>
    <property type="evidence" value="ECO:0007669"/>
    <property type="project" value="UniProtKB-KW"/>
</dbReference>
<evidence type="ECO:0000256" key="1">
    <source>
        <dbReference type="ARBA" id="ARBA00010211"/>
    </source>
</evidence>
<sequence length="289" mass="31532">MKLIRFGAPGEERPGVEVDGVRYDVSLLVDDYDAKFFSNGGFANLRRALDDGDVTKLAQVDADVRLGPPVARPGKLICVGLNYLDHAKEFGNRPAPEEPVLFMKATSAVCGANDLLVRPPDAEKLDYEVELALLIGSVTKEVSEADAMHSVAGYMMANDVSERAFQKEHCGQWMKGKSYDGFAPLGPYLVTRDEIDDPHRLGLWTDVNGEHRQSGNTRDMIFSVPFLISYISKFMTLEPGDVILTGTPSGVAMGMDEPDYLTPGDVLECGIDGLGSSRREVVGAVRLEM</sequence>
<dbReference type="Proteomes" id="UP000475117">
    <property type="component" value="Chromosome"/>
</dbReference>
<comment type="similarity">
    <text evidence="1">Belongs to the FAH family.</text>
</comment>
<name>A0A6B3L861_9BACT</name>
<accession>A0A6B3L861</accession>
<dbReference type="RefSeq" id="WP_164361427.1">
    <property type="nucleotide sequence ID" value="NZ_CP066776.1"/>
</dbReference>
<dbReference type="GO" id="GO:0016853">
    <property type="term" value="F:isomerase activity"/>
    <property type="evidence" value="ECO:0007669"/>
    <property type="project" value="UniProtKB-ARBA"/>
</dbReference>
<dbReference type="InterPro" id="IPR036663">
    <property type="entry name" value="Fumarylacetoacetase_C_sf"/>
</dbReference>
<dbReference type="EMBL" id="CP066776">
    <property type="protein sequence ID" value="QQL46279.1"/>
    <property type="molecule type" value="Genomic_DNA"/>
</dbReference>
<keyword evidence="5" id="KW-1185">Reference proteome</keyword>
<dbReference type="KEGG" id="soa:G3M56_006815"/>
<keyword evidence="2" id="KW-0479">Metal-binding</keyword>
<dbReference type="Gene3D" id="3.90.850.10">
    <property type="entry name" value="Fumarylacetoacetase-like, C-terminal domain"/>
    <property type="match status" value="1"/>
</dbReference>
<keyword evidence="4" id="KW-0378">Hydrolase</keyword>
<evidence type="ECO:0000256" key="2">
    <source>
        <dbReference type="ARBA" id="ARBA00022723"/>
    </source>
</evidence>
<organism evidence="4 5">
    <name type="scientific">Sulfuriroseicoccus oceanibius</name>
    <dbReference type="NCBI Taxonomy" id="2707525"/>
    <lineage>
        <taxon>Bacteria</taxon>
        <taxon>Pseudomonadati</taxon>
        <taxon>Verrucomicrobiota</taxon>
        <taxon>Verrucomicrobiia</taxon>
        <taxon>Verrucomicrobiales</taxon>
        <taxon>Verrucomicrobiaceae</taxon>
        <taxon>Sulfuriroseicoccus</taxon>
    </lineage>
</organism>